<dbReference type="AlphaFoldDB" id="A0A0L7AHD6"/>
<dbReference type="Proteomes" id="UP000309937">
    <property type="component" value="Unassembled WGS sequence"/>
</dbReference>
<evidence type="ECO:0000313" key="2">
    <source>
        <dbReference type="Proteomes" id="UP000309937"/>
    </source>
</evidence>
<comment type="caution">
    <text evidence="1">The sequence shown here is derived from an EMBL/GenBank/DDBJ whole genome shotgun (WGS) entry which is preliminary data.</text>
</comment>
<proteinExistence type="predicted"/>
<organism evidence="1 2">
    <name type="scientific">Escherichia coli</name>
    <dbReference type="NCBI Taxonomy" id="562"/>
    <lineage>
        <taxon>Bacteria</taxon>
        <taxon>Pseudomonadati</taxon>
        <taxon>Pseudomonadota</taxon>
        <taxon>Gammaproteobacteria</taxon>
        <taxon>Enterobacterales</taxon>
        <taxon>Enterobacteriaceae</taxon>
        <taxon>Escherichia</taxon>
    </lineage>
</organism>
<name>A0A0L7AHD6_ECOLX</name>
<protein>
    <submittedName>
        <fullName evidence="1">Uncharacterized protein</fullName>
    </submittedName>
</protein>
<reference evidence="1 2" key="1">
    <citation type="submission" date="2018-12" db="EMBL/GenBank/DDBJ databases">
        <title>Food and Water Safety Consortium.</title>
        <authorList>
            <person name="Tyson S."/>
            <person name="Peterson C.-L."/>
            <person name="Olson A."/>
            <person name="Tyler S."/>
            <person name="Cabral J."/>
            <person name="Lynch T."/>
            <person name="Knox N."/>
            <person name="Van Domselaar G."/>
            <person name="Graham M."/>
        </authorList>
    </citation>
    <scope>NUCLEOTIDE SEQUENCE [LARGE SCALE GENOMIC DNA]</scope>
    <source>
        <strain evidence="1 2">FWSEC0118</strain>
    </source>
</reference>
<dbReference type="EMBL" id="RRGJ01000085">
    <property type="protein sequence ID" value="TJQ07554.1"/>
    <property type="molecule type" value="Genomic_DNA"/>
</dbReference>
<accession>A0A0L7AHD6</accession>
<sequence length="304" mass="35743">MLARWIVFIAFFSWVHPIFAYDISGDYAVHYRYGKLHWNGVMEKLGVYPRVEPTRLNYYDYYDDLSAYAVFQYYTISKNESQYNQDKNKIYLHLSVHQKENIVAAAVVLSNKSQGSYFVHRLTLPLDVNGGPYSSLCSGVFIPIMDNIQLDFLKKTKCSFGEWKSKSVWREILPGKELSFDVTLNDYYAFLPGIHRYNIGTVEFTIVNQEWFAEQYIYEYFLSIMNWRAERECTNPIDKITYGIEEWRVWRICGPYRGPGLFQDFLARFGYHGGNDNIFKIRSNQVVVTIDGDRASPPYSLRNY</sequence>
<evidence type="ECO:0000313" key="1">
    <source>
        <dbReference type="EMBL" id="TJQ07554.1"/>
    </source>
</evidence>
<dbReference type="RefSeq" id="WP_000881111.1">
    <property type="nucleotide sequence ID" value="NZ_CP169309.1"/>
</dbReference>
<gene>
    <name evidence="1" type="ORF">C9Z68_24720</name>
</gene>